<feature type="compositionally biased region" description="Basic and acidic residues" evidence="1">
    <location>
        <begin position="1"/>
        <end position="27"/>
    </location>
</feature>
<evidence type="ECO:0000313" key="3">
    <source>
        <dbReference type="Proteomes" id="UP001432322"/>
    </source>
</evidence>
<dbReference type="AlphaFoldDB" id="A0AAV5W5W1"/>
<feature type="compositionally biased region" description="Low complexity" evidence="1">
    <location>
        <begin position="52"/>
        <end position="90"/>
    </location>
</feature>
<dbReference type="EMBL" id="BTSY01000005">
    <property type="protein sequence ID" value="GMT26928.1"/>
    <property type="molecule type" value="Genomic_DNA"/>
</dbReference>
<feature type="region of interest" description="Disordered" evidence="1">
    <location>
        <begin position="1"/>
        <end position="90"/>
    </location>
</feature>
<sequence>SGTKTEVEAAMEKEKGLSKKKRDKADKLPFSVFHPGGDESDGESRSMRSRSRSVLSSVTRSREGSTSSSPSSSRASSASRSASTVVAAASTVTSEMKDVIRSVIREELRPTMDTVAKIFESIKRMERRQLNDRQSVESISQTLSEKEKADEELNGRLAKMQSD</sequence>
<keyword evidence="3" id="KW-1185">Reference proteome</keyword>
<feature type="non-terminal residue" evidence="2">
    <location>
        <position position="1"/>
    </location>
</feature>
<proteinExistence type="predicted"/>
<feature type="non-terminal residue" evidence="2">
    <location>
        <position position="163"/>
    </location>
</feature>
<name>A0AAV5W5W1_9BILA</name>
<dbReference type="Proteomes" id="UP001432322">
    <property type="component" value="Unassembled WGS sequence"/>
</dbReference>
<gene>
    <name evidence="2" type="ORF">PFISCL1PPCAC_18225</name>
</gene>
<organism evidence="2 3">
    <name type="scientific">Pristionchus fissidentatus</name>
    <dbReference type="NCBI Taxonomy" id="1538716"/>
    <lineage>
        <taxon>Eukaryota</taxon>
        <taxon>Metazoa</taxon>
        <taxon>Ecdysozoa</taxon>
        <taxon>Nematoda</taxon>
        <taxon>Chromadorea</taxon>
        <taxon>Rhabditida</taxon>
        <taxon>Rhabditina</taxon>
        <taxon>Diplogasteromorpha</taxon>
        <taxon>Diplogasteroidea</taxon>
        <taxon>Neodiplogasteridae</taxon>
        <taxon>Pristionchus</taxon>
    </lineage>
</organism>
<accession>A0AAV5W5W1</accession>
<protein>
    <submittedName>
        <fullName evidence="2">Uncharacterized protein</fullName>
    </submittedName>
</protein>
<evidence type="ECO:0000256" key="1">
    <source>
        <dbReference type="SAM" id="MobiDB-lite"/>
    </source>
</evidence>
<reference evidence="2" key="1">
    <citation type="submission" date="2023-10" db="EMBL/GenBank/DDBJ databases">
        <title>Genome assembly of Pristionchus species.</title>
        <authorList>
            <person name="Yoshida K."/>
            <person name="Sommer R.J."/>
        </authorList>
    </citation>
    <scope>NUCLEOTIDE SEQUENCE</scope>
    <source>
        <strain evidence="2">RS5133</strain>
    </source>
</reference>
<comment type="caution">
    <text evidence="2">The sequence shown here is derived from an EMBL/GenBank/DDBJ whole genome shotgun (WGS) entry which is preliminary data.</text>
</comment>
<feature type="region of interest" description="Disordered" evidence="1">
    <location>
        <begin position="129"/>
        <end position="163"/>
    </location>
</feature>
<evidence type="ECO:0000313" key="2">
    <source>
        <dbReference type="EMBL" id="GMT26928.1"/>
    </source>
</evidence>
<feature type="compositionally biased region" description="Basic and acidic residues" evidence="1">
    <location>
        <begin position="144"/>
        <end position="154"/>
    </location>
</feature>